<accession>A0ABU6Z747</accession>
<reference evidence="1 2" key="1">
    <citation type="journal article" date="2023" name="Plants (Basel)">
        <title>Bridging the Gap: Combining Genomics and Transcriptomics Approaches to Understand Stylosanthes scabra, an Orphan Legume from the Brazilian Caatinga.</title>
        <authorList>
            <person name="Ferreira-Neto J.R.C."/>
            <person name="da Silva M.D."/>
            <person name="Binneck E."/>
            <person name="de Melo N.F."/>
            <person name="da Silva R.H."/>
            <person name="de Melo A.L.T.M."/>
            <person name="Pandolfi V."/>
            <person name="Bustamante F.O."/>
            <person name="Brasileiro-Vidal A.C."/>
            <person name="Benko-Iseppon A.M."/>
        </authorList>
    </citation>
    <scope>NUCLEOTIDE SEQUENCE [LARGE SCALE GENOMIC DNA]</scope>
    <source>
        <tissue evidence="1">Leaves</tissue>
    </source>
</reference>
<evidence type="ECO:0000313" key="2">
    <source>
        <dbReference type="Proteomes" id="UP001341840"/>
    </source>
</evidence>
<comment type="caution">
    <text evidence="1">The sequence shown here is derived from an EMBL/GenBank/DDBJ whole genome shotgun (WGS) entry which is preliminary data.</text>
</comment>
<proteinExistence type="predicted"/>
<protein>
    <submittedName>
        <fullName evidence="1">Uncharacterized protein</fullName>
    </submittedName>
</protein>
<gene>
    <name evidence="1" type="ORF">PIB30_014785</name>
</gene>
<evidence type="ECO:0000313" key="1">
    <source>
        <dbReference type="EMBL" id="MED6217123.1"/>
    </source>
</evidence>
<organism evidence="1 2">
    <name type="scientific">Stylosanthes scabra</name>
    <dbReference type="NCBI Taxonomy" id="79078"/>
    <lineage>
        <taxon>Eukaryota</taxon>
        <taxon>Viridiplantae</taxon>
        <taxon>Streptophyta</taxon>
        <taxon>Embryophyta</taxon>
        <taxon>Tracheophyta</taxon>
        <taxon>Spermatophyta</taxon>
        <taxon>Magnoliopsida</taxon>
        <taxon>eudicotyledons</taxon>
        <taxon>Gunneridae</taxon>
        <taxon>Pentapetalae</taxon>
        <taxon>rosids</taxon>
        <taxon>fabids</taxon>
        <taxon>Fabales</taxon>
        <taxon>Fabaceae</taxon>
        <taxon>Papilionoideae</taxon>
        <taxon>50 kb inversion clade</taxon>
        <taxon>dalbergioids sensu lato</taxon>
        <taxon>Dalbergieae</taxon>
        <taxon>Pterocarpus clade</taxon>
        <taxon>Stylosanthes</taxon>
    </lineage>
</organism>
<keyword evidence="2" id="KW-1185">Reference proteome</keyword>
<dbReference type="EMBL" id="JASCZI010271900">
    <property type="protein sequence ID" value="MED6217123.1"/>
    <property type="molecule type" value="Genomic_DNA"/>
</dbReference>
<name>A0ABU6Z747_9FABA</name>
<sequence>MGMNDCARMLKRSGGTTYDVFERWNPDCRFTFLEDKRSNEHSMVLDVLRCVSLSHVHVYGELGMCAFRVT</sequence>
<dbReference type="Proteomes" id="UP001341840">
    <property type="component" value="Unassembled WGS sequence"/>
</dbReference>